<name>A0A2S9JH09_9HYPH</name>
<evidence type="ECO:0000313" key="2">
    <source>
        <dbReference type="EMBL" id="PRD52278.1"/>
    </source>
</evidence>
<evidence type="ECO:0000313" key="3">
    <source>
        <dbReference type="Proteomes" id="UP000238563"/>
    </source>
</evidence>
<keyword evidence="1" id="KW-1133">Transmembrane helix</keyword>
<feature type="transmembrane region" description="Helical" evidence="1">
    <location>
        <begin position="153"/>
        <end position="170"/>
    </location>
</feature>
<dbReference type="GO" id="GO:0008654">
    <property type="term" value="P:phospholipid biosynthetic process"/>
    <property type="evidence" value="ECO:0007669"/>
    <property type="project" value="InterPro"/>
</dbReference>
<keyword evidence="1" id="KW-0472">Membrane</keyword>
<dbReference type="InterPro" id="IPR043130">
    <property type="entry name" value="CDP-OH_PTrfase_TM_dom"/>
</dbReference>
<gene>
    <name evidence="2" type="ORF">C5750_15385</name>
</gene>
<comment type="caution">
    <text evidence="2">The sequence shown here is derived from an EMBL/GenBank/DDBJ whole genome shotgun (WGS) entry which is preliminary data.</text>
</comment>
<dbReference type="AlphaFoldDB" id="A0A2S9JH09"/>
<dbReference type="Proteomes" id="UP000238563">
    <property type="component" value="Unassembled WGS sequence"/>
</dbReference>
<dbReference type="RefSeq" id="WP_105734788.1">
    <property type="nucleotide sequence ID" value="NZ_PVBT01000004.1"/>
</dbReference>
<evidence type="ECO:0000256" key="1">
    <source>
        <dbReference type="SAM" id="Phobius"/>
    </source>
</evidence>
<dbReference type="GO" id="GO:0016780">
    <property type="term" value="F:phosphotransferase activity, for other substituted phosphate groups"/>
    <property type="evidence" value="ECO:0007669"/>
    <property type="project" value="InterPro"/>
</dbReference>
<dbReference type="EMBL" id="PVBT01000004">
    <property type="protein sequence ID" value="PRD52278.1"/>
    <property type="molecule type" value="Genomic_DNA"/>
</dbReference>
<proteinExistence type="predicted"/>
<reference evidence="2 3" key="1">
    <citation type="submission" date="2018-02" db="EMBL/GenBank/DDBJ databases">
        <title>The draft genome of Phyllobacterium myrsinacearum DSM5892.</title>
        <authorList>
            <person name="Li L."/>
            <person name="Liu L."/>
            <person name="Zhang X."/>
            <person name="Wang T."/>
        </authorList>
    </citation>
    <scope>NUCLEOTIDE SEQUENCE [LARGE SCALE GENOMIC DNA]</scope>
    <source>
        <strain evidence="2 3">DSM 5892</strain>
    </source>
</reference>
<organism evidence="2 3">
    <name type="scientific">Phyllobacterium myrsinacearum</name>
    <dbReference type="NCBI Taxonomy" id="28101"/>
    <lineage>
        <taxon>Bacteria</taxon>
        <taxon>Pseudomonadati</taxon>
        <taxon>Pseudomonadota</taxon>
        <taxon>Alphaproteobacteria</taxon>
        <taxon>Hyphomicrobiales</taxon>
        <taxon>Phyllobacteriaceae</taxon>
        <taxon>Phyllobacterium</taxon>
    </lineage>
</organism>
<dbReference type="OrthoDB" id="1034332at2"/>
<dbReference type="Gene3D" id="1.20.120.1760">
    <property type="match status" value="1"/>
</dbReference>
<keyword evidence="3" id="KW-1185">Reference proteome</keyword>
<accession>A0A2S9JH09</accession>
<protein>
    <submittedName>
        <fullName evidence="2">CDP-alcohol phosphatidyltransferase</fullName>
    </submittedName>
</protein>
<sequence length="202" mass="21122">MPTLYAIKPAFQTLLRPLASRLVSAGATANQVTTAAMLISVATGALIALFPEITPLFWLLPLVLFVRMALNAIDGMMAREFGQASKLGAYLNEVGDIISDVALILPFVLVAPFAAAGVVAFAITAMIAEYAGVLGVMTGGGRGYDGPFGKSDRALALGIIAALIGSGIILPSWFSWVFPLMAVLSIVTAFNRIRAGLHRANS</sequence>
<feature type="transmembrane region" description="Helical" evidence="1">
    <location>
        <begin position="94"/>
        <end position="114"/>
    </location>
</feature>
<dbReference type="GO" id="GO:0016020">
    <property type="term" value="C:membrane"/>
    <property type="evidence" value="ECO:0007669"/>
    <property type="project" value="InterPro"/>
</dbReference>
<feature type="transmembrane region" description="Helical" evidence="1">
    <location>
        <begin position="120"/>
        <end position="141"/>
    </location>
</feature>
<dbReference type="Pfam" id="PF01066">
    <property type="entry name" value="CDP-OH_P_transf"/>
    <property type="match status" value="1"/>
</dbReference>
<keyword evidence="2" id="KW-0808">Transferase</keyword>
<dbReference type="InterPro" id="IPR000462">
    <property type="entry name" value="CDP-OH_P_trans"/>
</dbReference>
<keyword evidence="1" id="KW-0812">Transmembrane</keyword>